<feature type="transmembrane region" description="Helical" evidence="1">
    <location>
        <begin position="99"/>
        <end position="119"/>
    </location>
</feature>
<dbReference type="PANTHER" id="PTHR28008:SF1">
    <property type="entry name" value="DOMAIN PROTEIN, PUTATIVE (AFU_ORTHOLOGUE AFUA_3G10980)-RELATED"/>
    <property type="match status" value="1"/>
</dbReference>
<feature type="transmembrane region" description="Helical" evidence="1">
    <location>
        <begin position="34"/>
        <end position="53"/>
    </location>
</feature>
<feature type="transmembrane region" description="Helical" evidence="1">
    <location>
        <begin position="65"/>
        <end position="87"/>
    </location>
</feature>
<keyword evidence="4" id="KW-1185">Reference proteome</keyword>
<dbReference type="Pfam" id="PF04892">
    <property type="entry name" value="VanZ"/>
    <property type="match status" value="1"/>
</dbReference>
<dbReference type="PANTHER" id="PTHR28008">
    <property type="entry name" value="DOMAIN PROTEIN, PUTATIVE (AFU_ORTHOLOGUE AFUA_3G10980)-RELATED"/>
    <property type="match status" value="1"/>
</dbReference>
<dbReference type="InterPro" id="IPR006976">
    <property type="entry name" value="VanZ-like"/>
</dbReference>
<comment type="caution">
    <text evidence="3">The sequence shown here is derived from an EMBL/GenBank/DDBJ whole genome shotgun (WGS) entry which is preliminary data.</text>
</comment>
<evidence type="ECO:0000256" key="1">
    <source>
        <dbReference type="SAM" id="Phobius"/>
    </source>
</evidence>
<reference evidence="3 4" key="1">
    <citation type="submission" date="2023-01" db="EMBL/GenBank/DDBJ databases">
        <title>Novel species of the genus Vogesella isolated from rivers.</title>
        <authorList>
            <person name="Lu H."/>
        </authorList>
    </citation>
    <scope>NUCLEOTIDE SEQUENCE [LARGE SCALE GENOMIC DNA]</scope>
    <source>
        <strain evidence="3 4">DC21W</strain>
    </source>
</reference>
<dbReference type="RefSeq" id="WP_272752224.1">
    <property type="nucleotide sequence ID" value="NZ_JAQQLF010000014.1"/>
</dbReference>
<accession>A0ABT5IZB0</accession>
<keyword evidence="1" id="KW-1133">Transmembrane helix</keyword>
<dbReference type="Proteomes" id="UP001219956">
    <property type="component" value="Unassembled WGS sequence"/>
</dbReference>
<organism evidence="3 4">
    <name type="scientific">Vogesella aquatica</name>
    <dbReference type="NCBI Taxonomy" id="2984206"/>
    <lineage>
        <taxon>Bacteria</taxon>
        <taxon>Pseudomonadati</taxon>
        <taxon>Pseudomonadota</taxon>
        <taxon>Betaproteobacteria</taxon>
        <taxon>Neisseriales</taxon>
        <taxon>Chromobacteriaceae</taxon>
        <taxon>Vogesella</taxon>
    </lineage>
</organism>
<proteinExistence type="predicted"/>
<evidence type="ECO:0000259" key="2">
    <source>
        <dbReference type="Pfam" id="PF04892"/>
    </source>
</evidence>
<evidence type="ECO:0000313" key="4">
    <source>
        <dbReference type="Proteomes" id="UP001219956"/>
    </source>
</evidence>
<gene>
    <name evidence="3" type="ORF">PQU95_11900</name>
</gene>
<sequence length="123" mass="13184">MSRLIAYLPAALWWLASVYLLLLKPAGTPSGIPYFDKIGHFCLFALGALLLALPRAWRGQPLRQLMPAVLGLCLLWAVGSELGQALLTTTRSAEVMDAVADMAGALTGVMLAAHGIALWRARV</sequence>
<keyword evidence="1" id="KW-0812">Transmembrane</keyword>
<feature type="transmembrane region" description="Helical" evidence="1">
    <location>
        <begin position="5"/>
        <end position="22"/>
    </location>
</feature>
<protein>
    <submittedName>
        <fullName evidence="3">VanZ family protein</fullName>
    </submittedName>
</protein>
<evidence type="ECO:0000313" key="3">
    <source>
        <dbReference type="EMBL" id="MDC7717915.1"/>
    </source>
</evidence>
<keyword evidence="1" id="KW-0472">Membrane</keyword>
<dbReference type="NCBIfam" id="NF037970">
    <property type="entry name" value="vanZ_1"/>
    <property type="match status" value="1"/>
</dbReference>
<feature type="domain" description="VanZ-like" evidence="2">
    <location>
        <begin position="29"/>
        <end position="112"/>
    </location>
</feature>
<dbReference type="EMBL" id="JAQQLF010000014">
    <property type="protein sequence ID" value="MDC7717915.1"/>
    <property type="molecule type" value="Genomic_DNA"/>
</dbReference>
<name>A0ABT5IZB0_9NEIS</name>